<name>A0ABP9HCG7_9ACTN</name>
<feature type="region of interest" description="Disordered" evidence="1">
    <location>
        <begin position="48"/>
        <end position="106"/>
    </location>
</feature>
<keyword evidence="2" id="KW-0472">Membrane</keyword>
<keyword evidence="2" id="KW-0812">Transmembrane</keyword>
<comment type="caution">
    <text evidence="3">The sequence shown here is derived from an EMBL/GenBank/DDBJ whole genome shotgun (WGS) entry which is preliminary data.</text>
</comment>
<dbReference type="EMBL" id="BAABHS010000011">
    <property type="protein sequence ID" value="GAA4967229.1"/>
    <property type="molecule type" value="Genomic_DNA"/>
</dbReference>
<feature type="region of interest" description="Disordered" evidence="1">
    <location>
        <begin position="276"/>
        <end position="348"/>
    </location>
</feature>
<evidence type="ECO:0008006" key="5">
    <source>
        <dbReference type="Google" id="ProtNLM"/>
    </source>
</evidence>
<feature type="compositionally biased region" description="Low complexity" evidence="1">
    <location>
        <begin position="228"/>
        <end position="237"/>
    </location>
</feature>
<proteinExistence type="predicted"/>
<dbReference type="Proteomes" id="UP001500466">
    <property type="component" value="Unassembled WGS sequence"/>
</dbReference>
<evidence type="ECO:0000313" key="4">
    <source>
        <dbReference type="Proteomes" id="UP001500466"/>
    </source>
</evidence>
<organism evidence="3 4">
    <name type="scientific">Yinghuangia aomiensis</name>
    <dbReference type="NCBI Taxonomy" id="676205"/>
    <lineage>
        <taxon>Bacteria</taxon>
        <taxon>Bacillati</taxon>
        <taxon>Actinomycetota</taxon>
        <taxon>Actinomycetes</taxon>
        <taxon>Kitasatosporales</taxon>
        <taxon>Streptomycetaceae</taxon>
        <taxon>Yinghuangia</taxon>
    </lineage>
</organism>
<evidence type="ECO:0000256" key="2">
    <source>
        <dbReference type="SAM" id="Phobius"/>
    </source>
</evidence>
<feature type="compositionally biased region" description="Polar residues" evidence="1">
    <location>
        <begin position="87"/>
        <end position="103"/>
    </location>
</feature>
<protein>
    <recommendedName>
        <fullName evidence="5">Meckel syndrome type 1 protein</fullName>
    </recommendedName>
</protein>
<feature type="transmembrane region" description="Helical" evidence="2">
    <location>
        <begin position="21"/>
        <end position="39"/>
    </location>
</feature>
<feature type="compositionally biased region" description="Low complexity" evidence="1">
    <location>
        <begin position="281"/>
        <end position="292"/>
    </location>
</feature>
<sequence>MLRTVLAVPCRVLASTPAVRRVVLAGLFAAGIVLCGWVVSDRAQAAEAVPGVPTTTGQPVAGDAVAKSAPAKPGTDPAQAPAGPGTSAMSSERSNAATASAHTPVSPAGVVSAVTSPTSAKAVGAGATAAATPGSVPKRVTALATPPALAVSPGEPPTVVGSPAASGVGREVSTALGDLGLEAVSLLPPSTDALVGDLPSLRPTEGASGGVRDGAAARSTEPVPAPETPTGAATPEASGVGQDTATELPVAVFDGPRRVEPAQPALLTRQLTYDTADREAPSAPVGPSSAASTSDDAVNGSGHRVDAPGAVCAAPAPTAAASPARPTGSRTAAAGPSGGPGDVPVSPA</sequence>
<keyword evidence="4" id="KW-1185">Reference proteome</keyword>
<gene>
    <name evidence="3" type="ORF">GCM10023205_35110</name>
</gene>
<reference evidence="4" key="1">
    <citation type="journal article" date="2019" name="Int. J. Syst. Evol. Microbiol.">
        <title>The Global Catalogue of Microorganisms (GCM) 10K type strain sequencing project: providing services to taxonomists for standard genome sequencing and annotation.</title>
        <authorList>
            <consortium name="The Broad Institute Genomics Platform"/>
            <consortium name="The Broad Institute Genome Sequencing Center for Infectious Disease"/>
            <person name="Wu L."/>
            <person name="Ma J."/>
        </authorList>
    </citation>
    <scope>NUCLEOTIDE SEQUENCE [LARGE SCALE GENOMIC DNA]</scope>
    <source>
        <strain evidence="4">JCM 17986</strain>
    </source>
</reference>
<evidence type="ECO:0000256" key="1">
    <source>
        <dbReference type="SAM" id="MobiDB-lite"/>
    </source>
</evidence>
<keyword evidence="2" id="KW-1133">Transmembrane helix</keyword>
<feature type="compositionally biased region" description="Low complexity" evidence="1">
    <location>
        <begin position="307"/>
        <end position="326"/>
    </location>
</feature>
<accession>A0ABP9HCG7</accession>
<evidence type="ECO:0000313" key="3">
    <source>
        <dbReference type="EMBL" id="GAA4967229.1"/>
    </source>
</evidence>
<feature type="region of interest" description="Disordered" evidence="1">
    <location>
        <begin position="196"/>
        <end position="241"/>
    </location>
</feature>